<dbReference type="GeneID" id="20084392"/>
<feature type="domain" description="Kinesin motor" evidence="3">
    <location>
        <begin position="455"/>
        <end position="773"/>
    </location>
</feature>
<feature type="region of interest" description="Disordered" evidence="2">
    <location>
        <begin position="920"/>
        <end position="943"/>
    </location>
</feature>
<feature type="compositionally biased region" description="Pro residues" evidence="2">
    <location>
        <begin position="855"/>
        <end position="864"/>
    </location>
</feature>
<dbReference type="AlphaFoldDB" id="A0A024U3H6"/>
<dbReference type="InterPro" id="IPR027640">
    <property type="entry name" value="Kinesin-like_fam"/>
</dbReference>
<dbReference type="EMBL" id="KI913964">
    <property type="protein sequence ID" value="ETW00809.1"/>
    <property type="molecule type" value="Genomic_DNA"/>
</dbReference>
<evidence type="ECO:0000256" key="2">
    <source>
        <dbReference type="SAM" id="MobiDB-lite"/>
    </source>
</evidence>
<feature type="coiled-coil region" evidence="1">
    <location>
        <begin position="281"/>
        <end position="315"/>
    </location>
</feature>
<dbReference type="SUPFAM" id="SSF52540">
    <property type="entry name" value="P-loop containing nucleoside triphosphate hydrolases"/>
    <property type="match status" value="1"/>
</dbReference>
<evidence type="ECO:0000313" key="4">
    <source>
        <dbReference type="EMBL" id="ETW00809.1"/>
    </source>
</evidence>
<dbReference type="RefSeq" id="XP_008870944.1">
    <property type="nucleotide sequence ID" value="XM_008872722.1"/>
</dbReference>
<evidence type="ECO:0000256" key="1">
    <source>
        <dbReference type="SAM" id="Coils"/>
    </source>
</evidence>
<organism evidence="4">
    <name type="scientific">Aphanomyces invadans</name>
    <dbReference type="NCBI Taxonomy" id="157072"/>
    <lineage>
        <taxon>Eukaryota</taxon>
        <taxon>Sar</taxon>
        <taxon>Stramenopiles</taxon>
        <taxon>Oomycota</taxon>
        <taxon>Saprolegniomycetes</taxon>
        <taxon>Saprolegniales</taxon>
        <taxon>Verrucalvaceae</taxon>
        <taxon>Aphanomyces</taxon>
    </lineage>
</organism>
<reference evidence="4" key="1">
    <citation type="submission" date="2013-12" db="EMBL/GenBank/DDBJ databases">
        <title>The Genome Sequence of Aphanomyces invadans NJM9701.</title>
        <authorList>
            <consortium name="The Broad Institute Genomics Platform"/>
            <person name="Russ C."/>
            <person name="Tyler B."/>
            <person name="van West P."/>
            <person name="Dieguez-Uribeondo J."/>
            <person name="Young S.K."/>
            <person name="Zeng Q."/>
            <person name="Gargeya S."/>
            <person name="Fitzgerald M."/>
            <person name="Abouelleil A."/>
            <person name="Alvarado L."/>
            <person name="Chapman S.B."/>
            <person name="Gainer-Dewar J."/>
            <person name="Goldberg J."/>
            <person name="Griggs A."/>
            <person name="Gujja S."/>
            <person name="Hansen M."/>
            <person name="Howarth C."/>
            <person name="Imamovic A."/>
            <person name="Ireland A."/>
            <person name="Larimer J."/>
            <person name="McCowan C."/>
            <person name="Murphy C."/>
            <person name="Pearson M."/>
            <person name="Poon T.W."/>
            <person name="Priest M."/>
            <person name="Roberts A."/>
            <person name="Saif S."/>
            <person name="Shea T."/>
            <person name="Sykes S."/>
            <person name="Wortman J."/>
            <person name="Nusbaum C."/>
            <person name="Birren B."/>
        </authorList>
    </citation>
    <scope>NUCLEOTIDE SEQUENCE [LARGE SCALE GENOMIC DNA]</scope>
    <source>
        <strain evidence="4">NJM9701</strain>
    </source>
</reference>
<dbReference type="Gene3D" id="3.40.850.10">
    <property type="entry name" value="Kinesin motor domain"/>
    <property type="match status" value="1"/>
</dbReference>
<dbReference type="SMART" id="SM00129">
    <property type="entry name" value="KISc"/>
    <property type="match status" value="1"/>
</dbReference>
<dbReference type="PANTHER" id="PTHR47972">
    <property type="entry name" value="KINESIN-LIKE PROTEIN KLP-3"/>
    <property type="match status" value="1"/>
</dbReference>
<dbReference type="PANTHER" id="PTHR47972:SF28">
    <property type="entry name" value="KINESIN-LIKE PROTEIN KLP-3"/>
    <property type="match status" value="1"/>
</dbReference>
<feature type="coiled-coil region" evidence="1">
    <location>
        <begin position="166"/>
        <end position="193"/>
    </location>
</feature>
<protein>
    <recommendedName>
        <fullName evidence="3">Kinesin motor domain-containing protein</fullName>
    </recommendedName>
</protein>
<dbReference type="InterPro" id="IPR036961">
    <property type="entry name" value="Kinesin_motor_dom_sf"/>
</dbReference>
<dbReference type="OrthoDB" id="70408at2759"/>
<dbReference type="GO" id="GO:0007018">
    <property type="term" value="P:microtubule-based movement"/>
    <property type="evidence" value="ECO:0007669"/>
    <property type="project" value="InterPro"/>
</dbReference>
<feature type="region of interest" description="Disordered" evidence="2">
    <location>
        <begin position="846"/>
        <end position="889"/>
    </location>
</feature>
<proteinExistence type="predicted"/>
<dbReference type="STRING" id="157072.A0A024U3H6"/>
<dbReference type="GO" id="GO:0003777">
    <property type="term" value="F:microtubule motor activity"/>
    <property type="evidence" value="ECO:0007669"/>
    <property type="project" value="InterPro"/>
</dbReference>
<dbReference type="InterPro" id="IPR027417">
    <property type="entry name" value="P-loop_NTPase"/>
</dbReference>
<gene>
    <name evidence="4" type="ORF">H310_07342</name>
</gene>
<dbReference type="GO" id="GO:0005524">
    <property type="term" value="F:ATP binding"/>
    <property type="evidence" value="ECO:0007669"/>
    <property type="project" value="InterPro"/>
</dbReference>
<dbReference type="InterPro" id="IPR001752">
    <property type="entry name" value="Kinesin_motor_dom"/>
</dbReference>
<accession>A0A024U3H6</accession>
<dbReference type="GO" id="GO:0008017">
    <property type="term" value="F:microtubule binding"/>
    <property type="evidence" value="ECO:0007669"/>
    <property type="project" value="InterPro"/>
</dbReference>
<evidence type="ECO:0000259" key="3">
    <source>
        <dbReference type="SMART" id="SM00129"/>
    </source>
</evidence>
<keyword evidence="1" id="KW-0175">Coiled coil</keyword>
<dbReference type="VEuPathDB" id="FungiDB:H310_07342"/>
<sequence length="943" mass="103920">MASSTSSHRRQMSFNLYNATIMDLHIAATSIQTAWRRWSATAKRRLKTSGKASAESLGGLLVSMTTELASLRTLTGELEAKNRRLFLELEALHHEKLDLRARSVSEEKRLNDEIASLRAIIHAHLDPAVAPQLKAPISTTANVSECRTTDDTEDDHVDRKYWRQAALAAQTEATDAKTRARDAEAKLNELHAIHSMQVDECKGLQAKLVLARLAAVESDQQLTKLQDQYERVCARADDLQEQVRRSQVEAQSQYTHWVKSQTDLHTVQAERDELFHDAALLRVDNEELRQDNAKLHAAQDEVAALKRSINGLKGAVTAKTAEAKAFQAYGASAREHLHAQGMQLQHLTQFQTAFRSVGAVAMTSLRGLKHAALDAKDILVTWQSEMASTVALLQNKLSTACQFVQMAHIEHKLLRHALVTTTASSAHLHDQVWKVHRNAWFVCQVLSVDDPSAVGDRNNLDPYLARQRIAANFETGDVLYTSPDAPSLKVQFDQLYSNRGRGWCSSQSIGPAVQSVLAGKNACVVAFEGVNIETDMNFASATTAAVLHELFRQCTDLVGFATIQCSLSYLGIYSEHVYDLLAIVDDSAATSHAVHGGFTDACCAPTATSNNHQPMVVLDVRNDRDALIAVEEGQRNLDRLLRRFPTMEHLTHLLLTVCVTVDPAFSSDGTSQPIKSKLQIVELASGDGGLECTWQDTERIRATISAENSLNALTTCLGDIRSPNTDPRGDSVAMRYHASKLTLLLQDCLHDEAKLLVLCTFTTTGDNEPWRARRAMQILHQFRDAVARDKNDASHDHDAEVAPVLPYGTVTWYRGVAASHDGIGPSWERELAAIKHRNAQMAHSMNVGRRDGDTPLPPPSPPGPGNNNQSTKAHHSTSPPRSLEIAPSRKLLKPSISASRRSLKASLQHMTSSSLPLASTLLSEPGHHHSLPPYPLTKRLPFR</sequence>
<dbReference type="GO" id="GO:0015630">
    <property type="term" value="C:microtubule cytoskeleton"/>
    <property type="evidence" value="ECO:0007669"/>
    <property type="project" value="TreeGrafter"/>
</dbReference>
<name>A0A024U3H6_9STRA</name>
<feature type="coiled-coil region" evidence="1">
    <location>
        <begin position="222"/>
        <end position="249"/>
    </location>
</feature>
<dbReference type="Pfam" id="PF00225">
    <property type="entry name" value="Kinesin"/>
    <property type="match status" value="1"/>
</dbReference>